<evidence type="ECO:0000313" key="3">
    <source>
        <dbReference type="EMBL" id="ACL74208.1"/>
    </source>
</evidence>
<feature type="compositionally biased region" description="Polar residues" evidence="2">
    <location>
        <begin position="224"/>
        <end position="290"/>
    </location>
</feature>
<feature type="compositionally biased region" description="Low complexity" evidence="2">
    <location>
        <begin position="212"/>
        <end position="223"/>
    </location>
</feature>
<organism evidence="3 4">
    <name type="scientific">Thioalkalivibrio sulfidiphilus (strain HL-EbGR7)</name>
    <dbReference type="NCBI Taxonomy" id="396588"/>
    <lineage>
        <taxon>Bacteria</taxon>
        <taxon>Pseudomonadati</taxon>
        <taxon>Pseudomonadota</taxon>
        <taxon>Gammaproteobacteria</taxon>
        <taxon>Chromatiales</taxon>
        <taxon>Ectothiorhodospiraceae</taxon>
        <taxon>Thioalkalivibrio</taxon>
    </lineage>
</organism>
<evidence type="ECO:0000313" key="4">
    <source>
        <dbReference type="Proteomes" id="UP000002383"/>
    </source>
</evidence>
<name>B8GQI4_THISH</name>
<dbReference type="Gene3D" id="2.150.10.10">
    <property type="entry name" value="Serralysin-like metalloprotease, C-terminal"/>
    <property type="match status" value="1"/>
</dbReference>
<evidence type="ECO:0000256" key="1">
    <source>
        <dbReference type="SAM" id="Coils"/>
    </source>
</evidence>
<dbReference type="KEGG" id="tgr:Tgr7_3139"/>
<protein>
    <submittedName>
        <fullName evidence="3">Uncharacterized protein</fullName>
    </submittedName>
</protein>
<dbReference type="AlphaFoldDB" id="B8GQI4"/>
<feature type="region of interest" description="Disordered" evidence="2">
    <location>
        <begin position="201"/>
        <end position="292"/>
    </location>
</feature>
<sequence>MDVPVGNIPFHCDETASVKRRIIQLLPGILLLALGSVPLVAQVSIPYQFQSGAPARASEVNENFEALRAALNIALSQINDLRDELRNELARIGELEEEIQALRGSNVFAMAEYVEVMPDPHVLNGTTIRFSGVNLQIVNGEGITESINGLGNIIVGYNEPHMVGETDKSGSHNFVGGSGNAYSSFGGLVVGVDNTITAPYASVSGGSRNTASGERSSVSGGSRNTASGEWSSVSGGSDNTAFGQWSSVSGGDSNMASGGNSSVSGGFRNTGSGEWSSVSGGRRNTASGDYSSILGGSFVEVVNRDGISPPTP</sequence>
<keyword evidence="4" id="KW-1185">Reference proteome</keyword>
<dbReference type="STRING" id="396588.Tgr7_3139"/>
<reference evidence="3 4" key="1">
    <citation type="journal article" date="2011" name="Stand. Genomic Sci.">
        <title>Complete genome sequence of 'Thioalkalivibrio sulfidophilus' HL-EbGr7.</title>
        <authorList>
            <person name="Muyzer G."/>
            <person name="Sorokin D.Y."/>
            <person name="Mavromatis K."/>
            <person name="Lapidus A."/>
            <person name="Clum A."/>
            <person name="Ivanova N."/>
            <person name="Pati A."/>
            <person name="d'Haeseleer P."/>
            <person name="Woyke T."/>
            <person name="Kyrpides N.C."/>
        </authorList>
    </citation>
    <scope>NUCLEOTIDE SEQUENCE [LARGE SCALE GENOMIC DNA]</scope>
    <source>
        <strain evidence="3 4">HL-EbGR7</strain>
    </source>
</reference>
<dbReference type="CDD" id="cd12819">
    <property type="entry name" value="LbR_vir_like"/>
    <property type="match status" value="1"/>
</dbReference>
<gene>
    <name evidence="3" type="ordered locus">Tgr7_3139</name>
</gene>
<dbReference type="RefSeq" id="WP_012639670.1">
    <property type="nucleotide sequence ID" value="NC_011901.1"/>
</dbReference>
<evidence type="ECO:0000256" key="2">
    <source>
        <dbReference type="SAM" id="MobiDB-lite"/>
    </source>
</evidence>
<dbReference type="Proteomes" id="UP000002383">
    <property type="component" value="Chromosome"/>
</dbReference>
<accession>B8GQI4</accession>
<dbReference type="eggNOG" id="COG5295">
    <property type="taxonomic scope" value="Bacteria"/>
</dbReference>
<dbReference type="EMBL" id="CP001339">
    <property type="protein sequence ID" value="ACL74208.1"/>
    <property type="molecule type" value="Genomic_DNA"/>
</dbReference>
<feature type="coiled-coil region" evidence="1">
    <location>
        <begin position="64"/>
        <end position="112"/>
    </location>
</feature>
<dbReference type="HOGENOM" id="CLU_891206_0_0_6"/>
<keyword evidence="1" id="KW-0175">Coiled coil</keyword>
<proteinExistence type="predicted"/>
<dbReference type="InterPro" id="IPR011049">
    <property type="entry name" value="Serralysin-like_metalloprot_C"/>
</dbReference>